<accession>A0AAE2ZR69</accession>
<evidence type="ECO:0000256" key="1">
    <source>
        <dbReference type="SAM" id="SignalP"/>
    </source>
</evidence>
<gene>
    <name evidence="2" type="ORF">K1W69_17205</name>
</gene>
<proteinExistence type="predicted"/>
<comment type="caution">
    <text evidence="2">The sequence shown here is derived from an EMBL/GenBank/DDBJ whole genome shotgun (WGS) entry which is preliminary data.</text>
</comment>
<sequence>MIKTLIAAGALSAVALSTQAQEVQMSDTIYEIAIQEVKPGMEEAWAEQRAAFLEALSGREGNEKDWTFPAFFTFPEPGPNPVYVGITRWSQLANFAAASEALTPTDTAAAFFETVNMQAFVQARPLDGGDFVLEDYINTPGQVLEVAVRRPLEGQREAFDAGRDAIFGRVAEQPGYIFDREFVTADGWQTVLIGWDSVEAFQAALGVVSLGPEMQEFFGAAEIMAYQAARVE</sequence>
<feature type="chain" id="PRO_5041898267" description="Antibiotic biosynthesis monooxygenase" evidence="1">
    <location>
        <begin position="21"/>
        <end position="232"/>
    </location>
</feature>
<dbReference type="SUPFAM" id="SSF54909">
    <property type="entry name" value="Dimeric alpha+beta barrel"/>
    <property type="match status" value="1"/>
</dbReference>
<dbReference type="RefSeq" id="WP_220229657.1">
    <property type="nucleotide sequence ID" value="NZ_JAICBX010000003.1"/>
</dbReference>
<keyword evidence="1" id="KW-0732">Signal</keyword>
<name>A0AAE2ZR69_9HYPH</name>
<evidence type="ECO:0000313" key="3">
    <source>
        <dbReference type="Proteomes" id="UP001196509"/>
    </source>
</evidence>
<dbReference type="AlphaFoldDB" id="A0AAE2ZR69"/>
<protein>
    <recommendedName>
        <fullName evidence="4">Antibiotic biosynthesis monooxygenase</fullName>
    </recommendedName>
</protein>
<feature type="signal peptide" evidence="1">
    <location>
        <begin position="1"/>
        <end position="20"/>
    </location>
</feature>
<dbReference type="EMBL" id="JAICBX010000003">
    <property type="protein sequence ID" value="MBW8638938.1"/>
    <property type="molecule type" value="Genomic_DNA"/>
</dbReference>
<evidence type="ECO:0008006" key="4">
    <source>
        <dbReference type="Google" id="ProtNLM"/>
    </source>
</evidence>
<dbReference type="InterPro" id="IPR011008">
    <property type="entry name" value="Dimeric_a/b-barrel"/>
</dbReference>
<evidence type="ECO:0000313" key="2">
    <source>
        <dbReference type="EMBL" id="MBW8638938.1"/>
    </source>
</evidence>
<keyword evidence="3" id="KW-1185">Reference proteome</keyword>
<dbReference type="Proteomes" id="UP001196509">
    <property type="component" value="Unassembled WGS sequence"/>
</dbReference>
<reference evidence="2" key="1">
    <citation type="submission" date="2021-08" db="EMBL/GenBank/DDBJ databases">
        <title>Hoeflea bacterium WL0058 sp. nov., isolated from the sediment.</title>
        <authorList>
            <person name="Wang L."/>
            <person name="Zhang D."/>
        </authorList>
    </citation>
    <scope>NUCLEOTIDE SEQUENCE</scope>
    <source>
        <strain evidence="2">WL0058</strain>
    </source>
</reference>
<organism evidence="2 3">
    <name type="scientific">Flavimaribacter sediminis</name>
    <dbReference type="NCBI Taxonomy" id="2865987"/>
    <lineage>
        <taxon>Bacteria</taxon>
        <taxon>Pseudomonadati</taxon>
        <taxon>Pseudomonadota</taxon>
        <taxon>Alphaproteobacteria</taxon>
        <taxon>Hyphomicrobiales</taxon>
        <taxon>Rhizobiaceae</taxon>
        <taxon>Flavimaribacter</taxon>
    </lineage>
</organism>